<dbReference type="GO" id="GO:0042025">
    <property type="term" value="C:host cell nucleus"/>
    <property type="evidence" value="ECO:0007669"/>
    <property type="project" value="UniProtKB-SubCell"/>
</dbReference>
<keyword evidence="4" id="KW-0244">Early protein</keyword>
<dbReference type="Proteomes" id="UP000316480">
    <property type="component" value="Segment"/>
</dbReference>
<evidence type="ECO:0000256" key="1">
    <source>
        <dbReference type="ARBA" id="ARBA00004147"/>
    </source>
</evidence>
<accession>A0A0U4P939</accession>
<evidence type="ECO:0000256" key="2">
    <source>
        <dbReference type="ARBA" id="ARBA00004192"/>
    </source>
</evidence>
<evidence type="ECO:0000313" key="9">
    <source>
        <dbReference type="EMBL" id="BAU36448.1"/>
    </source>
</evidence>
<dbReference type="GO" id="GO:0030430">
    <property type="term" value="C:host cell cytoplasm"/>
    <property type="evidence" value="ECO:0007669"/>
    <property type="project" value="UniProtKB-SubCell"/>
</dbReference>
<reference evidence="10" key="1">
    <citation type="submission" date="2015-07" db="EMBL/GenBank/DDBJ databases">
        <title>Draft genome of Human adenovirus isolates of Fukui 3.</title>
        <authorList>
            <person name="Iida M."/>
        </authorList>
    </citation>
    <scope>NUCLEOTIDE SEQUENCE [LARGE SCALE GENOMIC DNA]</scope>
    <source>
        <strain evidence="10">1040502</strain>
        <strain evidence="9">870550</strain>
    </source>
</reference>
<evidence type="ECO:0000256" key="6">
    <source>
        <dbReference type="ARBA" id="ARBA00023200"/>
    </source>
</evidence>
<protein>
    <submittedName>
        <fullName evidence="10">E4 control protein 34 kDa</fullName>
    </submittedName>
</protein>
<comment type="similarity">
    <text evidence="3">Belongs to the adenoviridae E4 30 to 34 kDa protein family.</text>
</comment>
<evidence type="ECO:0000256" key="3">
    <source>
        <dbReference type="ARBA" id="ARBA00006872"/>
    </source>
</evidence>
<comment type="subunit">
    <text evidence="8">Interacts with E1B-55k.</text>
</comment>
<dbReference type="EMBL" id="LC068718">
    <property type="protein sequence ID" value="BAU36710.1"/>
    <property type="molecule type" value="Genomic_DNA"/>
</dbReference>
<keyword evidence="5" id="KW-1048">Host nucleus</keyword>
<sequence>MTTSGVPFGMTLRPTRSRLSRRSPYSRDRLPPFETETRATILEDHPLLPECNTLTMHNVSFVRGLPCSVGFTLIQEWVVPWDMVLTREELIILRKCMHVCLCCANIDIMTSVMIHGYESWALHCHCSSPGSLQCIAGGQVLASWFRMVVDGAMFNQRFIWYREVVNYNMPKEVMFMSSVFIRGRHLIYLRLWYDGHVGSVVPAMSFGYSALHCGILNNIVVLCCSYCADLSEIRVRCCARRTRRLMLRAVRIIAEETTAMLYSCRTERRRQQFIRALLQHHRPILMHDYDSTPM</sequence>
<evidence type="ECO:0000256" key="8">
    <source>
        <dbReference type="ARBA" id="ARBA00044760"/>
    </source>
</evidence>
<name>A0A0U4P939_ADE06</name>
<evidence type="ECO:0000256" key="7">
    <source>
        <dbReference type="ARBA" id="ARBA00044723"/>
    </source>
</evidence>
<comment type="subcellular location">
    <subcellularLocation>
        <location evidence="2">Host cytoplasm</location>
    </subcellularLocation>
    <subcellularLocation>
        <location evidence="1">Host nucleus</location>
    </subcellularLocation>
</comment>
<dbReference type="Pfam" id="PF04528">
    <property type="entry name" value="Adeno_E4_34"/>
    <property type="match status" value="1"/>
</dbReference>
<gene>
    <name evidence="10" type="primary">E4</name>
</gene>
<comment type="function">
    <text evidence="7">Plays a major role to prevent cellular inhibition of viral genome replication by nuclear bodies. Assembles an SCF-like E3 ubiquitin ligase complex based on the cellular proteins ELOB, ELOC, CUL5 and RBX1, in cooperation with viral E1B-55K. This viral RING-type ligase ubiquitinates cellular substrates prior to proteasomal degradation: p53/TP53, LIG4, MRE11-RAD50-NBS1 (MRN) complex, ITGA3, DAXX and BLM.</text>
</comment>
<organism evidence="10">
    <name type="scientific">Human adenovirus C serotype 6</name>
    <name type="common">HAdV-6</name>
    <name type="synonym">Human adenovirus 6</name>
    <dbReference type="NCBI Taxonomy" id="10534"/>
    <lineage>
        <taxon>Viruses</taxon>
        <taxon>Varidnaviria</taxon>
        <taxon>Bamfordvirae</taxon>
        <taxon>Preplasmiviricota</taxon>
        <taxon>Polisuviricotina</taxon>
        <taxon>Pharingeaviricetes</taxon>
        <taxon>Rowavirales</taxon>
        <taxon>Adenoviridae</taxon>
        <taxon>Mastadenovirus</taxon>
        <taxon>Mastadenovirus caesari</taxon>
        <taxon>Human mastadenovirus C</taxon>
    </lineage>
</organism>
<proteinExistence type="inferred from homology"/>
<dbReference type="InterPro" id="IPR007615">
    <property type="entry name" value="Adenovirus_E4_30/34"/>
</dbReference>
<organismHost>
    <name type="scientific">Homo sapiens</name>
    <name type="common">Human</name>
    <dbReference type="NCBI Taxonomy" id="9606"/>
</organismHost>
<dbReference type="EMBL" id="LC068712">
    <property type="protein sequence ID" value="BAU36448.1"/>
    <property type="molecule type" value="Genomic_DNA"/>
</dbReference>
<dbReference type="Proteomes" id="UP000320226">
    <property type="component" value="Segment"/>
</dbReference>
<evidence type="ECO:0000313" key="10">
    <source>
        <dbReference type="EMBL" id="BAU36710.1"/>
    </source>
</evidence>
<evidence type="ECO:0000256" key="4">
    <source>
        <dbReference type="ARBA" id="ARBA00022518"/>
    </source>
</evidence>
<keyword evidence="6" id="KW-1035">Host cytoplasm</keyword>
<evidence type="ECO:0000256" key="5">
    <source>
        <dbReference type="ARBA" id="ARBA00022562"/>
    </source>
</evidence>